<evidence type="ECO:0000313" key="1">
    <source>
        <dbReference type="EMBL" id="MCQ4925451.1"/>
    </source>
</evidence>
<dbReference type="PIRSF" id="PIRSF015853">
    <property type="entry name" value="Pep_DppA"/>
    <property type="match status" value="1"/>
</dbReference>
<dbReference type="EMBL" id="JANGAC010000022">
    <property type="protein sequence ID" value="MCQ4925451.1"/>
    <property type="molecule type" value="Genomic_DNA"/>
</dbReference>
<proteinExistence type="predicted"/>
<keyword evidence="2" id="KW-1185">Reference proteome</keyword>
<dbReference type="Pfam" id="PF04951">
    <property type="entry name" value="Peptidase_M55"/>
    <property type="match status" value="1"/>
</dbReference>
<comment type="caution">
    <text evidence="1">The sequence shown here is derived from an EMBL/GenBank/DDBJ whole genome shotgun (WGS) entry which is preliminary data.</text>
</comment>
<name>A0ABT1SG37_9FIRM</name>
<dbReference type="Proteomes" id="UP001524478">
    <property type="component" value="Unassembled WGS sequence"/>
</dbReference>
<reference evidence="1 2" key="1">
    <citation type="submission" date="2022-06" db="EMBL/GenBank/DDBJ databases">
        <title>Isolation of gut microbiota from human fecal samples.</title>
        <authorList>
            <person name="Pamer E.G."/>
            <person name="Barat B."/>
            <person name="Waligurski E."/>
            <person name="Medina S."/>
            <person name="Paddock L."/>
            <person name="Mostad J."/>
        </authorList>
    </citation>
    <scope>NUCLEOTIDE SEQUENCE [LARGE SCALE GENOMIC DNA]</scope>
    <source>
        <strain evidence="1 2">DFI.7.95</strain>
    </source>
</reference>
<protein>
    <submittedName>
        <fullName evidence="1">M55 family metallopeptidase</fullName>
    </submittedName>
</protein>
<gene>
    <name evidence="1" type="ORF">NE686_20265</name>
</gene>
<dbReference type="RefSeq" id="WP_216560050.1">
    <property type="nucleotide sequence ID" value="NZ_JAHLOH010000040.1"/>
</dbReference>
<dbReference type="CDD" id="cd08770">
    <property type="entry name" value="DAP_dppA_3"/>
    <property type="match status" value="1"/>
</dbReference>
<dbReference type="InterPro" id="IPR007035">
    <property type="entry name" value="Peptidase_M55"/>
</dbReference>
<accession>A0ABT1SG37</accession>
<organism evidence="1 2">
    <name type="scientific">Tissierella carlieri</name>
    <dbReference type="NCBI Taxonomy" id="689904"/>
    <lineage>
        <taxon>Bacteria</taxon>
        <taxon>Bacillati</taxon>
        <taxon>Bacillota</taxon>
        <taxon>Tissierellia</taxon>
        <taxon>Tissierellales</taxon>
        <taxon>Tissierellaceae</taxon>
        <taxon>Tissierella</taxon>
    </lineage>
</organism>
<sequence>MKIYISVDIEGITGVTNWNETELGHGEYAWAVDQMTKETIAACEAAIEMGAKEIVVKDAHDSGRNIDISKLPKEARVIRGWTSSPESMMAGINESFDATIFIGYHSAAGENGNPLAHTMNSKKATYVKINGELASEFTMNSLISAYYGVPVVFLSGDKMLCENSKKLVPNIKTVAVKSGEGGATFNMHPNCACESIKSGVKEGIKKVKECKIESPEELKLEIRFTEHQDANKARYYPGVRLIDDHTVEYIAKDIQELMTVRMFIL</sequence>
<evidence type="ECO:0000313" key="2">
    <source>
        <dbReference type="Proteomes" id="UP001524478"/>
    </source>
</evidence>